<dbReference type="AlphaFoldDB" id="S4P7X7"/>
<evidence type="ECO:0000313" key="1">
    <source>
        <dbReference type="EMBL" id="JAA85058.1"/>
    </source>
</evidence>
<dbReference type="EMBL" id="GAIX01007502">
    <property type="protein sequence ID" value="JAA85058.1"/>
    <property type="molecule type" value="Transcribed_RNA"/>
</dbReference>
<proteinExistence type="predicted"/>
<reference evidence="1" key="2">
    <citation type="submission" date="2013-05" db="EMBL/GenBank/DDBJ databases">
        <authorList>
            <person name="Carter J.-M."/>
            <person name="Baker S.C."/>
            <person name="Pink R."/>
            <person name="Carter D.R.F."/>
            <person name="Collins A."/>
            <person name="Tomlin J."/>
            <person name="Gibbs M."/>
            <person name="Breuker C.J."/>
        </authorList>
    </citation>
    <scope>NUCLEOTIDE SEQUENCE</scope>
    <source>
        <tissue evidence="1">Ovary</tissue>
    </source>
</reference>
<accession>S4P7X7</accession>
<organism evidence="1">
    <name type="scientific">Pararge aegeria</name>
    <name type="common">speckled wood butterfly</name>
    <dbReference type="NCBI Taxonomy" id="116150"/>
    <lineage>
        <taxon>Eukaryota</taxon>
        <taxon>Metazoa</taxon>
        <taxon>Ecdysozoa</taxon>
        <taxon>Arthropoda</taxon>
        <taxon>Hexapoda</taxon>
        <taxon>Insecta</taxon>
        <taxon>Pterygota</taxon>
        <taxon>Neoptera</taxon>
        <taxon>Endopterygota</taxon>
        <taxon>Lepidoptera</taxon>
        <taxon>Glossata</taxon>
        <taxon>Ditrysia</taxon>
        <taxon>Papilionoidea</taxon>
        <taxon>Nymphalidae</taxon>
        <taxon>Satyrinae</taxon>
        <taxon>Satyrini</taxon>
        <taxon>Parargina</taxon>
        <taxon>Pararge</taxon>
    </lineage>
</organism>
<protein>
    <submittedName>
        <fullName evidence="1">Uncharacterized protein</fullName>
    </submittedName>
</protein>
<reference evidence="1" key="1">
    <citation type="journal article" date="2013" name="BMC Genomics">
        <title>Unscrambling butterfly oogenesis.</title>
        <authorList>
            <person name="Carter J.M."/>
            <person name="Baker S.C."/>
            <person name="Pink R."/>
            <person name="Carter D.R."/>
            <person name="Collins A."/>
            <person name="Tomlin J."/>
            <person name="Gibbs M."/>
            <person name="Breuker C.J."/>
        </authorList>
    </citation>
    <scope>NUCLEOTIDE SEQUENCE</scope>
    <source>
        <tissue evidence="1">Ovary</tissue>
    </source>
</reference>
<sequence>MSGDSYSLHSRVMDFLLNLSSLCVWWFRSLQLFPIVSQSHCTNQLLLHCTAGLSLENSFMYCYIFMHK</sequence>
<name>S4P7X7_9NEOP</name>